<keyword evidence="1" id="KW-0902">Two-component regulatory system</keyword>
<dbReference type="OrthoDB" id="60033at2759"/>
<dbReference type="InterPro" id="IPR011006">
    <property type="entry name" value="CheY-like_superfamily"/>
</dbReference>
<dbReference type="InterPro" id="IPR045279">
    <property type="entry name" value="ARR-like"/>
</dbReference>
<keyword evidence="2" id="KW-0805">Transcription regulation</keyword>
<evidence type="ECO:0000313" key="8">
    <source>
        <dbReference type="Proteomes" id="UP001153076"/>
    </source>
</evidence>
<dbReference type="GO" id="GO:0000160">
    <property type="term" value="P:phosphorelay signal transduction system"/>
    <property type="evidence" value="ECO:0007669"/>
    <property type="project" value="UniProtKB-KW"/>
</dbReference>
<evidence type="ECO:0000256" key="5">
    <source>
        <dbReference type="SAM" id="MobiDB-lite"/>
    </source>
</evidence>
<evidence type="ECO:0000256" key="3">
    <source>
        <dbReference type="ARBA" id="ARBA00023163"/>
    </source>
</evidence>
<organism evidence="7 8">
    <name type="scientific">Carnegiea gigantea</name>
    <dbReference type="NCBI Taxonomy" id="171969"/>
    <lineage>
        <taxon>Eukaryota</taxon>
        <taxon>Viridiplantae</taxon>
        <taxon>Streptophyta</taxon>
        <taxon>Embryophyta</taxon>
        <taxon>Tracheophyta</taxon>
        <taxon>Spermatophyta</taxon>
        <taxon>Magnoliopsida</taxon>
        <taxon>eudicotyledons</taxon>
        <taxon>Gunneridae</taxon>
        <taxon>Pentapetalae</taxon>
        <taxon>Caryophyllales</taxon>
        <taxon>Cactineae</taxon>
        <taxon>Cactaceae</taxon>
        <taxon>Cactoideae</taxon>
        <taxon>Echinocereeae</taxon>
        <taxon>Carnegiea</taxon>
    </lineage>
</organism>
<evidence type="ECO:0000259" key="6">
    <source>
        <dbReference type="PROSITE" id="PS50110"/>
    </source>
</evidence>
<feature type="region of interest" description="Disordered" evidence="5">
    <location>
        <begin position="75"/>
        <end position="108"/>
    </location>
</feature>
<dbReference type="Gene3D" id="3.40.50.2300">
    <property type="match status" value="2"/>
</dbReference>
<dbReference type="PANTHER" id="PTHR43874">
    <property type="entry name" value="TWO-COMPONENT RESPONSE REGULATOR"/>
    <property type="match status" value="1"/>
</dbReference>
<dbReference type="SUPFAM" id="SSF52172">
    <property type="entry name" value="CheY-like"/>
    <property type="match status" value="1"/>
</dbReference>
<evidence type="ECO:0000313" key="7">
    <source>
        <dbReference type="EMBL" id="KAJ8450297.1"/>
    </source>
</evidence>
<evidence type="ECO:0000256" key="4">
    <source>
        <dbReference type="PROSITE-ProRule" id="PRU00169"/>
    </source>
</evidence>
<dbReference type="EMBL" id="JAKOGI010000016">
    <property type="protein sequence ID" value="KAJ8450297.1"/>
    <property type="molecule type" value="Genomic_DNA"/>
</dbReference>
<name>A0A9Q1QPZ6_9CARY</name>
<evidence type="ECO:0000256" key="1">
    <source>
        <dbReference type="ARBA" id="ARBA00023012"/>
    </source>
</evidence>
<comment type="caution">
    <text evidence="7">The sequence shown here is derived from an EMBL/GenBank/DDBJ whole genome shotgun (WGS) entry which is preliminary data.</text>
</comment>
<keyword evidence="3" id="KW-0804">Transcription</keyword>
<feature type="compositionally biased region" description="Basic and acidic residues" evidence="5">
    <location>
        <begin position="1"/>
        <end position="23"/>
    </location>
</feature>
<keyword evidence="4" id="KW-0597">Phosphoprotein</keyword>
<dbReference type="PROSITE" id="PS50110">
    <property type="entry name" value="RESPONSE_REGULATORY"/>
    <property type="match status" value="1"/>
</dbReference>
<accession>A0A9Q1QPZ6</accession>
<reference evidence="7" key="1">
    <citation type="submission" date="2022-04" db="EMBL/GenBank/DDBJ databases">
        <title>Carnegiea gigantea Genome sequencing and assembly v2.</title>
        <authorList>
            <person name="Copetti D."/>
            <person name="Sanderson M.J."/>
            <person name="Burquez A."/>
            <person name="Wojciechowski M.F."/>
        </authorList>
    </citation>
    <scope>NUCLEOTIDE SEQUENCE</scope>
    <source>
        <strain evidence="7">SGP5-SGP5p</strain>
        <tissue evidence="7">Aerial part</tissue>
    </source>
</reference>
<proteinExistence type="predicted"/>
<dbReference type="AlphaFoldDB" id="A0A9Q1QPZ6"/>
<keyword evidence="8" id="KW-1185">Reference proteome</keyword>
<evidence type="ECO:0000256" key="2">
    <source>
        <dbReference type="ARBA" id="ARBA00023015"/>
    </source>
</evidence>
<feature type="domain" description="Response regulatory" evidence="6">
    <location>
        <begin position="29"/>
        <end position="155"/>
    </location>
</feature>
<dbReference type="PANTHER" id="PTHR43874:SF96">
    <property type="entry name" value="TWO-COMPONENT RESPONSE REGULATOR ORR10-LIKE"/>
    <property type="match status" value="1"/>
</dbReference>
<dbReference type="GO" id="GO:0009736">
    <property type="term" value="P:cytokinin-activated signaling pathway"/>
    <property type="evidence" value="ECO:0007669"/>
    <property type="project" value="InterPro"/>
</dbReference>
<dbReference type="InterPro" id="IPR001789">
    <property type="entry name" value="Sig_transdc_resp-reg_receiver"/>
</dbReference>
<feature type="region of interest" description="Disordered" evidence="5">
    <location>
        <begin position="1"/>
        <end position="26"/>
    </location>
</feature>
<dbReference type="Proteomes" id="UP001153076">
    <property type="component" value="Unassembled WGS sequence"/>
</dbReference>
<protein>
    <recommendedName>
        <fullName evidence="6">Response regulatory domain-containing protein</fullName>
    </recommendedName>
</protein>
<gene>
    <name evidence="7" type="ORF">Cgig2_004754</name>
</gene>
<sequence>MEELSMKKEKYTDLKDQQEEQNHDNSGFHVLAVDDSLIDRKMLEKLLTLSSYHVTCVESGDKALEYLGLVDHSPHIDQDHDADDDHHDSTIHHSHPSADDPHHQDGSFRKDVPVVVMSSENVPSRIHMCLEEGAEEFLLKPVRLSDLKKLHPHILKSTTTTTTASHSCEETNNAIGAGSSCNLMVNRNANYDYEEDIISDDKGQGKLNQTQMD</sequence>
<feature type="modified residue" description="4-aspartylphosphate" evidence="4">
    <location>
        <position position="79"/>
    </location>
</feature>